<evidence type="ECO:0000313" key="6">
    <source>
        <dbReference type="EMBL" id="GIH15074.1"/>
    </source>
</evidence>
<dbReference type="InterPro" id="IPR000223">
    <property type="entry name" value="Pept_S26A_signal_pept_1"/>
</dbReference>
<evidence type="ECO:0000256" key="2">
    <source>
        <dbReference type="ARBA" id="ARBA00009370"/>
    </source>
</evidence>
<feature type="domain" description="Peptidase S26" evidence="5">
    <location>
        <begin position="52"/>
        <end position="139"/>
    </location>
</feature>
<dbReference type="GO" id="GO:0005886">
    <property type="term" value="C:plasma membrane"/>
    <property type="evidence" value="ECO:0007669"/>
    <property type="project" value="UniProtKB-SubCell"/>
</dbReference>
<dbReference type="AlphaFoldDB" id="A0A8J3QQJ0"/>
<sequence length="192" mass="19899">MESRGRGGRRVHRWGAVVIAVALLGDALLAAALGQTSGWVAACAVACGPWLVLMVAGAVAARRLVAVRVNGDSMSPTYRDGDRVIARRRVSIRVGHVVVVEQPSDAGGWPGPVLARGAGARAVAARRWMIKRVAAVPGDPTPPVPGLPGGTVPAGALVLLGDNQRSSFDSRQIGYFPLARVLGTVLRAPAPR</sequence>
<comment type="subcellular location">
    <subcellularLocation>
        <location evidence="1">Cell membrane</location>
        <topology evidence="1">Single-pass type II membrane protein</topology>
    </subcellularLocation>
</comment>
<gene>
    <name evidence="6" type="ORF">Raf01_32460</name>
</gene>
<dbReference type="CDD" id="cd06462">
    <property type="entry name" value="Peptidase_S24_S26"/>
    <property type="match status" value="1"/>
</dbReference>
<dbReference type="GO" id="GO:0006465">
    <property type="term" value="P:signal peptide processing"/>
    <property type="evidence" value="ECO:0007669"/>
    <property type="project" value="InterPro"/>
</dbReference>
<feature type="active site" evidence="3">
    <location>
        <position position="73"/>
    </location>
</feature>
<keyword evidence="4" id="KW-1133">Transmembrane helix</keyword>
<dbReference type="SUPFAM" id="SSF51306">
    <property type="entry name" value="LexA/Signal peptidase"/>
    <property type="match status" value="1"/>
</dbReference>
<keyword evidence="4" id="KW-0812">Transmembrane</keyword>
<dbReference type="PANTHER" id="PTHR43390:SF1">
    <property type="entry name" value="CHLOROPLAST PROCESSING PEPTIDASE"/>
    <property type="match status" value="1"/>
</dbReference>
<feature type="domain" description="Peptidase S26" evidence="5">
    <location>
        <begin position="150"/>
        <end position="185"/>
    </location>
</feature>
<evidence type="ECO:0000256" key="4">
    <source>
        <dbReference type="SAM" id="Phobius"/>
    </source>
</evidence>
<dbReference type="PANTHER" id="PTHR43390">
    <property type="entry name" value="SIGNAL PEPTIDASE I"/>
    <property type="match status" value="1"/>
</dbReference>
<accession>A0A8J3QQJ0</accession>
<dbReference type="PRINTS" id="PR00727">
    <property type="entry name" value="LEADERPTASE"/>
</dbReference>
<protein>
    <recommendedName>
        <fullName evidence="5">Peptidase S26 domain-containing protein</fullName>
    </recommendedName>
</protein>
<evidence type="ECO:0000256" key="3">
    <source>
        <dbReference type="PIRSR" id="PIRSR600223-1"/>
    </source>
</evidence>
<comment type="similarity">
    <text evidence="2">Belongs to the peptidase S26 family.</text>
</comment>
<keyword evidence="7" id="KW-1185">Reference proteome</keyword>
<dbReference type="Proteomes" id="UP000642748">
    <property type="component" value="Unassembled WGS sequence"/>
</dbReference>
<dbReference type="Gene3D" id="2.10.109.10">
    <property type="entry name" value="Umud Fragment, subunit A"/>
    <property type="match status" value="1"/>
</dbReference>
<dbReference type="GO" id="GO:0004252">
    <property type="term" value="F:serine-type endopeptidase activity"/>
    <property type="evidence" value="ECO:0007669"/>
    <property type="project" value="InterPro"/>
</dbReference>
<dbReference type="EMBL" id="BONZ01000030">
    <property type="protein sequence ID" value="GIH15074.1"/>
    <property type="molecule type" value="Genomic_DNA"/>
</dbReference>
<organism evidence="6 7">
    <name type="scientific">Rugosimonospora africana</name>
    <dbReference type="NCBI Taxonomy" id="556532"/>
    <lineage>
        <taxon>Bacteria</taxon>
        <taxon>Bacillati</taxon>
        <taxon>Actinomycetota</taxon>
        <taxon>Actinomycetes</taxon>
        <taxon>Micromonosporales</taxon>
        <taxon>Micromonosporaceae</taxon>
        <taxon>Rugosimonospora</taxon>
    </lineage>
</organism>
<evidence type="ECO:0000259" key="5">
    <source>
        <dbReference type="Pfam" id="PF10502"/>
    </source>
</evidence>
<reference evidence="6" key="1">
    <citation type="submission" date="2021-01" db="EMBL/GenBank/DDBJ databases">
        <title>Whole genome shotgun sequence of Rugosimonospora africana NBRC 104875.</title>
        <authorList>
            <person name="Komaki H."/>
            <person name="Tamura T."/>
        </authorList>
    </citation>
    <scope>NUCLEOTIDE SEQUENCE</scope>
    <source>
        <strain evidence="6">NBRC 104875</strain>
    </source>
</reference>
<proteinExistence type="inferred from homology"/>
<feature type="active site" evidence="3">
    <location>
        <position position="131"/>
    </location>
</feature>
<evidence type="ECO:0000256" key="1">
    <source>
        <dbReference type="ARBA" id="ARBA00004401"/>
    </source>
</evidence>
<feature type="transmembrane region" description="Helical" evidence="4">
    <location>
        <begin position="12"/>
        <end position="33"/>
    </location>
</feature>
<dbReference type="InterPro" id="IPR019533">
    <property type="entry name" value="Peptidase_S26"/>
</dbReference>
<comment type="caution">
    <text evidence="6">The sequence shown here is derived from an EMBL/GenBank/DDBJ whole genome shotgun (WGS) entry which is preliminary data.</text>
</comment>
<dbReference type="InterPro" id="IPR036286">
    <property type="entry name" value="LexA/Signal_pep-like_sf"/>
</dbReference>
<feature type="transmembrane region" description="Helical" evidence="4">
    <location>
        <begin position="39"/>
        <end position="61"/>
    </location>
</feature>
<evidence type="ECO:0000313" key="7">
    <source>
        <dbReference type="Proteomes" id="UP000642748"/>
    </source>
</evidence>
<name>A0A8J3QQJ0_9ACTN</name>
<dbReference type="Pfam" id="PF10502">
    <property type="entry name" value="Peptidase_S26"/>
    <property type="match status" value="2"/>
</dbReference>
<keyword evidence="4" id="KW-0472">Membrane</keyword>